<dbReference type="HOGENOM" id="CLU_1970716_0_0_1"/>
<keyword evidence="3" id="KW-1185">Reference proteome</keyword>
<dbReference type="EnsemblFungi" id="EJT72705">
    <property type="protein sequence ID" value="EJT72705"/>
    <property type="gene ID" value="GGTG_09564"/>
</dbReference>
<organism evidence="1">
    <name type="scientific">Gaeumannomyces tritici (strain R3-111a-1)</name>
    <name type="common">Wheat and barley take-all root rot fungus</name>
    <name type="synonym">Gaeumannomyces graminis var. tritici</name>
    <dbReference type="NCBI Taxonomy" id="644352"/>
    <lineage>
        <taxon>Eukaryota</taxon>
        <taxon>Fungi</taxon>
        <taxon>Dikarya</taxon>
        <taxon>Ascomycota</taxon>
        <taxon>Pezizomycotina</taxon>
        <taxon>Sordariomycetes</taxon>
        <taxon>Sordariomycetidae</taxon>
        <taxon>Magnaporthales</taxon>
        <taxon>Magnaporthaceae</taxon>
        <taxon>Gaeumannomyces</taxon>
    </lineage>
</organism>
<proteinExistence type="predicted"/>
<dbReference type="Proteomes" id="UP000006039">
    <property type="component" value="Unassembled WGS sequence"/>
</dbReference>
<reference evidence="1" key="2">
    <citation type="submission" date="2010-07" db="EMBL/GenBank/DDBJ databases">
        <authorList>
            <consortium name="The Broad Institute Genome Sequencing Platform"/>
            <consortium name="Broad Institute Genome Sequencing Center for Infectious Disease"/>
            <person name="Ma L.-J."/>
            <person name="Dead R."/>
            <person name="Young S."/>
            <person name="Zeng Q."/>
            <person name="Koehrsen M."/>
            <person name="Alvarado L."/>
            <person name="Berlin A."/>
            <person name="Chapman S.B."/>
            <person name="Chen Z."/>
            <person name="Freedman E."/>
            <person name="Gellesch M."/>
            <person name="Goldberg J."/>
            <person name="Griggs A."/>
            <person name="Gujja S."/>
            <person name="Heilman E.R."/>
            <person name="Heiman D."/>
            <person name="Hepburn T."/>
            <person name="Howarth C."/>
            <person name="Jen D."/>
            <person name="Larson L."/>
            <person name="Mehta T."/>
            <person name="Neiman D."/>
            <person name="Pearson M."/>
            <person name="Roberts A."/>
            <person name="Saif S."/>
            <person name="Shea T."/>
            <person name="Shenoy N."/>
            <person name="Sisk P."/>
            <person name="Stolte C."/>
            <person name="Sykes S."/>
            <person name="Walk T."/>
            <person name="White J."/>
            <person name="Yandava C."/>
            <person name="Haas B."/>
            <person name="Nusbaum C."/>
            <person name="Birren B."/>
        </authorList>
    </citation>
    <scope>NUCLEOTIDE SEQUENCE</scope>
    <source>
        <strain evidence="1">R3-111a-1</strain>
    </source>
</reference>
<name>J3P7S2_GAET3</name>
<reference evidence="2" key="4">
    <citation type="journal article" date="2015" name="G3 (Bethesda)">
        <title>Genome sequences of three phytopathogenic species of the Magnaporthaceae family of fungi.</title>
        <authorList>
            <person name="Okagaki L.H."/>
            <person name="Nunes C.C."/>
            <person name="Sailsbery J."/>
            <person name="Clay B."/>
            <person name="Brown D."/>
            <person name="John T."/>
            <person name="Oh Y."/>
            <person name="Young N."/>
            <person name="Fitzgerald M."/>
            <person name="Haas B.J."/>
            <person name="Zeng Q."/>
            <person name="Young S."/>
            <person name="Adiconis X."/>
            <person name="Fan L."/>
            <person name="Levin J.Z."/>
            <person name="Mitchell T.K."/>
            <person name="Okubara P.A."/>
            <person name="Farman M.L."/>
            <person name="Kohn L.M."/>
            <person name="Birren B."/>
            <person name="Ma L.-J."/>
            <person name="Dean R.A."/>
        </authorList>
    </citation>
    <scope>NUCLEOTIDE SEQUENCE</scope>
    <source>
        <strain evidence="2">R3-111a-1</strain>
    </source>
</reference>
<accession>J3P7S2</accession>
<protein>
    <submittedName>
        <fullName evidence="1 2">Uncharacterized protein</fullName>
    </submittedName>
</protein>
<dbReference type="VEuPathDB" id="FungiDB:GGTG_09564"/>
<dbReference type="GeneID" id="20350022"/>
<reference evidence="3" key="1">
    <citation type="submission" date="2010-07" db="EMBL/GenBank/DDBJ databases">
        <title>The genome sequence of Gaeumannomyces graminis var. tritici strain R3-111a-1.</title>
        <authorList>
            <consortium name="The Broad Institute Genome Sequencing Platform"/>
            <person name="Ma L.-J."/>
            <person name="Dead R."/>
            <person name="Young S."/>
            <person name="Zeng Q."/>
            <person name="Koehrsen M."/>
            <person name="Alvarado L."/>
            <person name="Berlin A."/>
            <person name="Chapman S.B."/>
            <person name="Chen Z."/>
            <person name="Freedman E."/>
            <person name="Gellesch M."/>
            <person name="Goldberg J."/>
            <person name="Griggs A."/>
            <person name="Gujja S."/>
            <person name="Heilman E.R."/>
            <person name="Heiman D."/>
            <person name="Hepburn T."/>
            <person name="Howarth C."/>
            <person name="Jen D."/>
            <person name="Larson L."/>
            <person name="Mehta T."/>
            <person name="Neiman D."/>
            <person name="Pearson M."/>
            <person name="Roberts A."/>
            <person name="Saif S."/>
            <person name="Shea T."/>
            <person name="Shenoy N."/>
            <person name="Sisk P."/>
            <person name="Stolte C."/>
            <person name="Sykes S."/>
            <person name="Walk T."/>
            <person name="White J."/>
            <person name="Yandava C."/>
            <person name="Haas B."/>
            <person name="Nusbaum C."/>
            <person name="Birren B."/>
        </authorList>
    </citation>
    <scope>NUCLEOTIDE SEQUENCE [LARGE SCALE GENOMIC DNA]</scope>
    <source>
        <strain evidence="3">R3-111a-1</strain>
    </source>
</reference>
<reference evidence="1" key="3">
    <citation type="submission" date="2010-09" db="EMBL/GenBank/DDBJ databases">
        <title>Annotation of Gaeumannomyces graminis var. tritici R3-111a-1.</title>
        <authorList>
            <consortium name="The Broad Institute Genome Sequencing Platform"/>
            <person name="Ma L.-J."/>
            <person name="Dead R."/>
            <person name="Young S.K."/>
            <person name="Zeng Q."/>
            <person name="Gargeya S."/>
            <person name="Fitzgerald M."/>
            <person name="Haas B."/>
            <person name="Abouelleil A."/>
            <person name="Alvarado L."/>
            <person name="Arachchi H.M."/>
            <person name="Berlin A."/>
            <person name="Brown A."/>
            <person name="Chapman S.B."/>
            <person name="Chen Z."/>
            <person name="Dunbar C."/>
            <person name="Freedman E."/>
            <person name="Gearin G."/>
            <person name="Gellesch M."/>
            <person name="Goldberg J."/>
            <person name="Griggs A."/>
            <person name="Gujja S."/>
            <person name="Heiman D."/>
            <person name="Howarth C."/>
            <person name="Larson L."/>
            <person name="Lui A."/>
            <person name="MacDonald P.J.P."/>
            <person name="Mehta T."/>
            <person name="Montmayeur A."/>
            <person name="Murphy C."/>
            <person name="Neiman D."/>
            <person name="Pearson M."/>
            <person name="Priest M."/>
            <person name="Roberts A."/>
            <person name="Saif S."/>
            <person name="Shea T."/>
            <person name="Shenoy N."/>
            <person name="Sisk P."/>
            <person name="Stolte C."/>
            <person name="Sykes S."/>
            <person name="Yandava C."/>
            <person name="Wortman J."/>
            <person name="Nusbaum C."/>
            <person name="Birren B."/>
        </authorList>
    </citation>
    <scope>NUCLEOTIDE SEQUENCE</scope>
    <source>
        <strain evidence="1">R3-111a-1</strain>
    </source>
</reference>
<dbReference type="RefSeq" id="XP_009225679.1">
    <property type="nucleotide sequence ID" value="XM_009227415.1"/>
</dbReference>
<dbReference type="EMBL" id="GL385399">
    <property type="protein sequence ID" value="EJT72705.1"/>
    <property type="molecule type" value="Genomic_DNA"/>
</dbReference>
<sequence>MARLEEGLWAEPHLQRNQCGREAKMKDSVRFALLSSFPQKGRQQTNVQTLAPYEDATPLNFVSDKVHWNPTKSIRTTRNTFLQPFDPVAKAGVAPSAHEALAPCACAFAGSTACAVDGSHRKSTSME</sequence>
<evidence type="ECO:0000313" key="1">
    <source>
        <dbReference type="EMBL" id="EJT72705.1"/>
    </source>
</evidence>
<evidence type="ECO:0000313" key="2">
    <source>
        <dbReference type="EnsemblFungi" id="EJT72705"/>
    </source>
</evidence>
<dbReference type="AlphaFoldDB" id="J3P7S2"/>
<reference evidence="2" key="5">
    <citation type="submission" date="2018-04" db="UniProtKB">
        <authorList>
            <consortium name="EnsemblFungi"/>
        </authorList>
    </citation>
    <scope>IDENTIFICATION</scope>
    <source>
        <strain evidence="2">R3-111a-1</strain>
    </source>
</reference>
<gene>
    <name evidence="2" type="primary">20350022</name>
    <name evidence="1" type="ORF">GGTG_09564</name>
</gene>
<evidence type="ECO:0000313" key="3">
    <source>
        <dbReference type="Proteomes" id="UP000006039"/>
    </source>
</evidence>